<name>A0A382CL93_9ZZZZ</name>
<dbReference type="EMBL" id="UINC01034759">
    <property type="protein sequence ID" value="SVB26103.1"/>
    <property type="molecule type" value="Genomic_DNA"/>
</dbReference>
<reference evidence="1" key="1">
    <citation type="submission" date="2018-05" db="EMBL/GenBank/DDBJ databases">
        <authorList>
            <person name="Lanie J.A."/>
            <person name="Ng W.-L."/>
            <person name="Kazmierczak K.M."/>
            <person name="Andrzejewski T.M."/>
            <person name="Davidsen T.M."/>
            <person name="Wayne K.J."/>
            <person name="Tettelin H."/>
            <person name="Glass J.I."/>
            <person name="Rusch D."/>
            <person name="Podicherti R."/>
            <person name="Tsui H.-C.T."/>
            <person name="Winkler M.E."/>
        </authorList>
    </citation>
    <scope>NUCLEOTIDE SEQUENCE</scope>
</reference>
<accession>A0A382CL93</accession>
<evidence type="ECO:0000313" key="1">
    <source>
        <dbReference type="EMBL" id="SVB26103.1"/>
    </source>
</evidence>
<organism evidence="1">
    <name type="scientific">marine metagenome</name>
    <dbReference type="NCBI Taxonomy" id="408172"/>
    <lineage>
        <taxon>unclassified sequences</taxon>
        <taxon>metagenomes</taxon>
        <taxon>ecological metagenomes</taxon>
    </lineage>
</organism>
<proteinExistence type="predicted"/>
<dbReference type="AlphaFoldDB" id="A0A382CL93"/>
<feature type="non-terminal residue" evidence="1">
    <location>
        <position position="35"/>
    </location>
</feature>
<sequence length="35" mass="3989">MMAVLISSIIGNALTFFYFESPVQPELTIGDSFWY</sequence>
<protein>
    <submittedName>
        <fullName evidence="1">Uncharacterized protein</fullName>
    </submittedName>
</protein>
<gene>
    <name evidence="1" type="ORF">METZ01_LOCUS178957</name>
</gene>